<feature type="disulfide bond" description="Redox-active" evidence="2">
    <location>
        <begin position="12"/>
        <end position="15"/>
    </location>
</feature>
<reference evidence="4" key="1">
    <citation type="journal article" date="2015" name="PeerJ">
        <title>First genomic representation of candidate bacterial phylum KSB3 points to enhanced environmental sensing as a trigger of wastewater bulking.</title>
        <authorList>
            <person name="Sekiguchi Y."/>
            <person name="Ohashi A."/>
            <person name="Parks D.H."/>
            <person name="Yamauchi T."/>
            <person name="Tyson G.W."/>
            <person name="Hugenholtz P."/>
        </authorList>
    </citation>
    <scope>NUCLEOTIDE SEQUENCE [LARGE SCALE GENOMIC DNA]</scope>
</reference>
<dbReference type="NCBIfam" id="TIGR00412">
    <property type="entry name" value="redox_disulf_2"/>
    <property type="match status" value="1"/>
</dbReference>
<dbReference type="Pfam" id="PF13192">
    <property type="entry name" value="Thioredoxin_3"/>
    <property type="match status" value="1"/>
</dbReference>
<dbReference type="PANTHER" id="PTHR36450:SF1">
    <property type="entry name" value="THIOREDOXIN"/>
    <property type="match status" value="1"/>
</dbReference>
<protein>
    <submittedName>
        <fullName evidence="4">Redox-active disulfide protein 2</fullName>
    </submittedName>
</protein>
<dbReference type="InterPro" id="IPR012336">
    <property type="entry name" value="Thioredoxin-like_fold"/>
</dbReference>
<dbReference type="Gene3D" id="3.40.30.10">
    <property type="entry name" value="Glutaredoxin"/>
    <property type="match status" value="1"/>
</dbReference>
<sequence length="81" mass="8839">MMVKMEVFGGGCPKCKQVEKNSHEALAQLQMKGEIVAVKDQVTILQRGVTSTPALAINGAVKCMGRIPETPEIVTWLKELQ</sequence>
<feature type="active site" description="Nucleophile" evidence="1">
    <location>
        <position position="12"/>
    </location>
</feature>
<proteinExistence type="predicted"/>
<evidence type="ECO:0000313" key="5">
    <source>
        <dbReference type="Proteomes" id="UP000030661"/>
    </source>
</evidence>
<keyword evidence="2" id="KW-1015">Disulfide bond</keyword>
<dbReference type="HOGENOM" id="CLU_090389_18_2_0"/>
<dbReference type="InterPro" id="IPR005243">
    <property type="entry name" value="THIRX-like_proc"/>
</dbReference>
<dbReference type="InterPro" id="IPR036249">
    <property type="entry name" value="Thioredoxin-like_sf"/>
</dbReference>
<accession>A0A081BWX1</accession>
<evidence type="ECO:0000313" key="4">
    <source>
        <dbReference type="EMBL" id="GAK56826.1"/>
    </source>
</evidence>
<dbReference type="Proteomes" id="UP000030661">
    <property type="component" value="Unassembled WGS sequence"/>
</dbReference>
<evidence type="ECO:0000256" key="1">
    <source>
        <dbReference type="PIRSR" id="PIRSR037031-50"/>
    </source>
</evidence>
<dbReference type="EMBL" id="DF820465">
    <property type="protein sequence ID" value="GAK56826.1"/>
    <property type="molecule type" value="Genomic_DNA"/>
</dbReference>
<dbReference type="SUPFAM" id="SSF52833">
    <property type="entry name" value="Thioredoxin-like"/>
    <property type="match status" value="1"/>
</dbReference>
<dbReference type="AlphaFoldDB" id="A0A081BWX1"/>
<organism evidence="4">
    <name type="scientific">Vecturithrix granuli</name>
    <dbReference type="NCBI Taxonomy" id="1499967"/>
    <lineage>
        <taxon>Bacteria</taxon>
        <taxon>Candidatus Moduliflexota</taxon>
        <taxon>Candidatus Vecturitrichia</taxon>
        <taxon>Candidatus Vecturitrichales</taxon>
        <taxon>Candidatus Vecturitrichaceae</taxon>
        <taxon>Candidatus Vecturithrix</taxon>
    </lineage>
</organism>
<feature type="active site" description="Nucleophile" evidence="1">
    <location>
        <position position="15"/>
    </location>
</feature>
<gene>
    <name evidence="4" type="ORF">U27_03790</name>
</gene>
<dbReference type="STRING" id="1499967.U27_03790"/>
<keyword evidence="5" id="KW-1185">Reference proteome</keyword>
<dbReference type="eggNOG" id="COG0526">
    <property type="taxonomic scope" value="Bacteria"/>
</dbReference>
<dbReference type="PANTHER" id="PTHR36450">
    <property type="entry name" value="THIOREDOXIN"/>
    <property type="match status" value="1"/>
</dbReference>
<dbReference type="PIRSF" id="PIRSF037031">
    <property type="entry name" value="Redox_disulphide_2"/>
    <property type="match status" value="1"/>
</dbReference>
<keyword evidence="2" id="KW-0676">Redox-active center</keyword>
<evidence type="ECO:0000259" key="3">
    <source>
        <dbReference type="Pfam" id="PF13192"/>
    </source>
</evidence>
<name>A0A081BWX1_VECG1</name>
<evidence type="ECO:0000256" key="2">
    <source>
        <dbReference type="PIRSR" id="PIRSR037031-51"/>
    </source>
</evidence>
<feature type="domain" description="Thioredoxin-like fold" evidence="3">
    <location>
        <begin position="4"/>
        <end position="78"/>
    </location>
</feature>